<comment type="catalytic activity">
    <reaction evidence="6">
        <text>adenosine(37) in tRNA1(Val) + S-adenosyl-L-methionine = N(6)-methyladenosine(37) in tRNA1(Val) + S-adenosyl-L-homocysteine + H(+)</text>
        <dbReference type="Rhea" id="RHEA:43160"/>
        <dbReference type="Rhea" id="RHEA-COMP:10369"/>
        <dbReference type="Rhea" id="RHEA-COMP:10370"/>
        <dbReference type="ChEBI" id="CHEBI:15378"/>
        <dbReference type="ChEBI" id="CHEBI:57856"/>
        <dbReference type="ChEBI" id="CHEBI:59789"/>
        <dbReference type="ChEBI" id="CHEBI:74411"/>
        <dbReference type="ChEBI" id="CHEBI:74449"/>
        <dbReference type="EC" id="2.1.1.223"/>
    </reaction>
</comment>
<dbReference type="PROSITE" id="PS00092">
    <property type="entry name" value="N6_MTASE"/>
    <property type="match status" value="1"/>
</dbReference>
<reference evidence="8" key="1">
    <citation type="journal article" date="2022" name="Int. J. Syst. Evol. Microbiol.">
        <title>Prevotella lacticifex sp. nov., isolated from the rumen of cows.</title>
        <authorList>
            <person name="Shinkai T."/>
            <person name="Ikeyama N."/>
            <person name="Kumagai M."/>
            <person name="Ohmori H."/>
            <person name="Sakamoto M."/>
            <person name="Ohkuma M."/>
            <person name="Mitsumori M."/>
        </authorList>
    </citation>
    <scope>NUCLEOTIDE SEQUENCE</scope>
    <source>
        <strain evidence="8">R5076</strain>
    </source>
</reference>
<sequence length="232" mass="24753">MFTFRQFAVDDSMTAMKVGTDGVLLGAWAAGGTRILDIGTGSGLIALMMAQRFPQALVTAIDIDADACRQAVANAAASPFGSRITVVNASLQDFAATAMPQSFDAIVSNPPYFQNSLLSPDARRTAARHTASLSFRDLMGGARRLLADGGVMSVIGPADAESDMEGEAIISGMSVAATVAVSTRQGKRPRRFMARLVNGPATTYDHSDVILTAPDGRRSEWYHELTKEFYIR</sequence>
<dbReference type="EC" id="2.1.1.223" evidence="6"/>
<dbReference type="CDD" id="cd02440">
    <property type="entry name" value="AdoMet_MTases"/>
    <property type="match status" value="1"/>
</dbReference>
<evidence type="ECO:0000313" key="8">
    <source>
        <dbReference type="EMBL" id="GJG57211.1"/>
    </source>
</evidence>
<evidence type="ECO:0000259" key="7">
    <source>
        <dbReference type="Pfam" id="PF05175"/>
    </source>
</evidence>
<dbReference type="PANTHER" id="PTHR47739:SF1">
    <property type="entry name" value="TRNA1(VAL) (ADENINE(37)-N6)-METHYLTRANSFERASE"/>
    <property type="match status" value="1"/>
</dbReference>
<dbReference type="GO" id="GO:0005737">
    <property type="term" value="C:cytoplasm"/>
    <property type="evidence" value="ECO:0007669"/>
    <property type="project" value="UniProtKB-SubCell"/>
</dbReference>
<protein>
    <recommendedName>
        <fullName evidence="6">tRNA1(Val) (adenine(37)-N6)-methyltransferase</fullName>
        <ecNumber evidence="6">2.1.1.223</ecNumber>
    </recommendedName>
    <alternativeName>
        <fullName evidence="6">tRNA m6A37 methyltransferase</fullName>
    </alternativeName>
</protein>
<dbReference type="RefSeq" id="WP_223927445.1">
    <property type="nucleotide sequence ID" value="NZ_BPTU01000003.1"/>
</dbReference>
<dbReference type="PANTHER" id="PTHR47739">
    <property type="entry name" value="TRNA1(VAL) (ADENINE(37)-N6)-METHYLTRANSFERASE"/>
    <property type="match status" value="1"/>
</dbReference>
<keyword evidence="4 6" id="KW-0949">S-adenosyl-L-methionine</keyword>
<keyword evidence="2 6" id="KW-0489">Methyltransferase</keyword>
<keyword evidence="5 6" id="KW-0819">tRNA processing</keyword>
<keyword evidence="9" id="KW-1185">Reference proteome</keyword>
<dbReference type="InterPro" id="IPR029063">
    <property type="entry name" value="SAM-dependent_MTases_sf"/>
</dbReference>
<proteinExistence type="inferred from homology"/>
<dbReference type="GeneID" id="72468118"/>
<comment type="function">
    <text evidence="6">Specifically methylates the adenine in position 37 of tRNA(1)(Val) (anticodon cmo5UAC).</text>
</comment>
<evidence type="ECO:0000256" key="4">
    <source>
        <dbReference type="ARBA" id="ARBA00022691"/>
    </source>
</evidence>
<organism evidence="8 9">
    <name type="scientific">Prevotella lacticifex</name>
    <dbReference type="NCBI Taxonomy" id="2854755"/>
    <lineage>
        <taxon>Bacteria</taxon>
        <taxon>Pseudomonadati</taxon>
        <taxon>Bacteroidota</taxon>
        <taxon>Bacteroidia</taxon>
        <taxon>Bacteroidales</taxon>
        <taxon>Prevotellaceae</taxon>
        <taxon>Prevotella</taxon>
    </lineage>
</organism>
<dbReference type="GO" id="GO:0003676">
    <property type="term" value="F:nucleic acid binding"/>
    <property type="evidence" value="ECO:0007669"/>
    <property type="project" value="InterPro"/>
</dbReference>
<gene>
    <name evidence="8" type="ORF">PRLR5076_00620</name>
</gene>
<comment type="subcellular location">
    <subcellularLocation>
        <location evidence="6">Cytoplasm</location>
    </subcellularLocation>
</comment>
<name>A0A9R1C732_9BACT</name>
<evidence type="ECO:0000256" key="6">
    <source>
        <dbReference type="HAMAP-Rule" id="MF_01872"/>
    </source>
</evidence>
<feature type="domain" description="Methyltransferase small" evidence="7">
    <location>
        <begin position="32"/>
        <end position="117"/>
    </location>
</feature>
<dbReference type="InterPro" id="IPR050210">
    <property type="entry name" value="tRNA_Adenine-N(6)_MTase"/>
</dbReference>
<dbReference type="InterPro" id="IPR007848">
    <property type="entry name" value="Small_mtfrase_dom"/>
</dbReference>
<dbReference type="HAMAP" id="MF_01872">
    <property type="entry name" value="tRNA_methyltr_YfiC"/>
    <property type="match status" value="1"/>
</dbReference>
<dbReference type="EMBL" id="BPUB01000001">
    <property type="protein sequence ID" value="GJG57211.1"/>
    <property type="molecule type" value="Genomic_DNA"/>
</dbReference>
<dbReference type="GO" id="GO:0008033">
    <property type="term" value="P:tRNA processing"/>
    <property type="evidence" value="ECO:0007669"/>
    <property type="project" value="UniProtKB-UniRule"/>
</dbReference>
<evidence type="ECO:0000313" key="9">
    <source>
        <dbReference type="Proteomes" id="UP000825483"/>
    </source>
</evidence>
<evidence type="ECO:0000256" key="3">
    <source>
        <dbReference type="ARBA" id="ARBA00022679"/>
    </source>
</evidence>
<evidence type="ECO:0000256" key="5">
    <source>
        <dbReference type="ARBA" id="ARBA00022694"/>
    </source>
</evidence>
<dbReference type="SUPFAM" id="SSF53335">
    <property type="entry name" value="S-adenosyl-L-methionine-dependent methyltransferases"/>
    <property type="match status" value="1"/>
</dbReference>
<comment type="similarity">
    <text evidence="6">Belongs to the methyltransferase superfamily. tRNA (adenine-N(6)-)-methyltransferase family.</text>
</comment>
<dbReference type="Gene3D" id="3.40.50.150">
    <property type="entry name" value="Vaccinia Virus protein VP39"/>
    <property type="match status" value="1"/>
</dbReference>
<dbReference type="GO" id="GO:0016430">
    <property type="term" value="F:tRNA (adenine-N6)-methyltransferase activity"/>
    <property type="evidence" value="ECO:0007669"/>
    <property type="project" value="UniProtKB-UniRule"/>
</dbReference>
<dbReference type="Proteomes" id="UP000825483">
    <property type="component" value="Unassembled WGS sequence"/>
</dbReference>
<evidence type="ECO:0000256" key="1">
    <source>
        <dbReference type="ARBA" id="ARBA00022490"/>
    </source>
</evidence>
<evidence type="ECO:0000256" key="2">
    <source>
        <dbReference type="ARBA" id="ARBA00022603"/>
    </source>
</evidence>
<accession>A0A9R1C732</accession>
<dbReference type="InterPro" id="IPR022882">
    <property type="entry name" value="tRNA_adenine-N6_MeTrfase"/>
</dbReference>
<dbReference type="InterPro" id="IPR002052">
    <property type="entry name" value="DNA_methylase_N6_adenine_CS"/>
</dbReference>
<comment type="caution">
    <text evidence="8">The sequence shown here is derived from an EMBL/GenBank/DDBJ whole genome shotgun (WGS) entry which is preliminary data.</text>
</comment>
<keyword evidence="3 6" id="KW-0808">Transferase</keyword>
<dbReference type="Pfam" id="PF05175">
    <property type="entry name" value="MTS"/>
    <property type="match status" value="1"/>
</dbReference>
<keyword evidence="1 6" id="KW-0963">Cytoplasm</keyword>
<dbReference type="GO" id="GO:0032259">
    <property type="term" value="P:methylation"/>
    <property type="evidence" value="ECO:0007669"/>
    <property type="project" value="UniProtKB-KW"/>
</dbReference>
<dbReference type="AlphaFoldDB" id="A0A9R1C732"/>